<dbReference type="GeneID" id="132539246"/>
<feature type="region of interest" description="Disordered" evidence="1">
    <location>
        <begin position="184"/>
        <end position="210"/>
    </location>
</feature>
<reference evidence="3" key="1">
    <citation type="submission" date="2025-08" db="UniProtKB">
        <authorList>
            <consortium name="RefSeq"/>
        </authorList>
    </citation>
    <scope>IDENTIFICATION</scope>
</reference>
<keyword evidence="2" id="KW-1185">Reference proteome</keyword>
<organism evidence="2 3">
    <name type="scientific">Erinaceus europaeus</name>
    <name type="common">Western European hedgehog</name>
    <dbReference type="NCBI Taxonomy" id="9365"/>
    <lineage>
        <taxon>Eukaryota</taxon>
        <taxon>Metazoa</taxon>
        <taxon>Chordata</taxon>
        <taxon>Craniata</taxon>
        <taxon>Vertebrata</taxon>
        <taxon>Euteleostomi</taxon>
        <taxon>Mammalia</taxon>
        <taxon>Eutheria</taxon>
        <taxon>Laurasiatheria</taxon>
        <taxon>Eulipotyphla</taxon>
        <taxon>Erinaceidae</taxon>
        <taxon>Erinaceinae</taxon>
        <taxon>Erinaceus</taxon>
    </lineage>
</organism>
<gene>
    <name evidence="3" type="primary">CCDC195</name>
</gene>
<feature type="compositionally biased region" description="Acidic residues" evidence="1">
    <location>
        <begin position="42"/>
        <end position="52"/>
    </location>
</feature>
<feature type="compositionally biased region" description="Polar residues" evidence="1">
    <location>
        <begin position="198"/>
        <end position="210"/>
    </location>
</feature>
<accession>A0ABM3XKP3</accession>
<dbReference type="RefSeq" id="XP_060049395.1">
    <property type="nucleotide sequence ID" value="XM_060193412.1"/>
</dbReference>
<feature type="region of interest" description="Disordered" evidence="1">
    <location>
        <begin position="29"/>
        <end position="82"/>
    </location>
</feature>
<proteinExistence type="predicted"/>
<evidence type="ECO:0000313" key="3">
    <source>
        <dbReference type="RefSeq" id="XP_060049395.1"/>
    </source>
</evidence>
<name>A0ABM3XKP3_ERIEU</name>
<evidence type="ECO:0000313" key="2">
    <source>
        <dbReference type="Proteomes" id="UP001652624"/>
    </source>
</evidence>
<feature type="compositionally biased region" description="Low complexity" evidence="1">
    <location>
        <begin position="185"/>
        <end position="197"/>
    </location>
</feature>
<evidence type="ECO:0000256" key="1">
    <source>
        <dbReference type="SAM" id="MobiDB-lite"/>
    </source>
</evidence>
<sequence>METHFQLMGIIQQMQAEITKLEKENQALRKKVTTASQGAQGTEEESGDEKEEEGAKLGALGDASEQAPASHPYSVSTGSAPAIQGHQDDVMIIRRYSASLPFHSSAAKDPWKVGKRSVNDDVLESWEAVRSPACSSINNQDNEKKVFAAETMTSNSSSKTVSPEHGLGCRGKIKAVSFLLPANMSSHSENSSSLKYSPNQTTNELNTIAK</sequence>
<dbReference type="Proteomes" id="UP001652624">
    <property type="component" value="Chromosome 7"/>
</dbReference>
<protein>
    <submittedName>
        <fullName evidence="3">Coiled-coil domain-containing protein 195</fullName>
    </submittedName>
</protein>